<dbReference type="AlphaFoldDB" id="C5KI52"/>
<evidence type="ECO:0000313" key="2">
    <source>
        <dbReference type="Proteomes" id="UP000007800"/>
    </source>
</evidence>
<organism evidence="2">
    <name type="scientific">Perkinsus marinus (strain ATCC 50983 / TXsc)</name>
    <dbReference type="NCBI Taxonomy" id="423536"/>
    <lineage>
        <taxon>Eukaryota</taxon>
        <taxon>Sar</taxon>
        <taxon>Alveolata</taxon>
        <taxon>Perkinsozoa</taxon>
        <taxon>Perkinsea</taxon>
        <taxon>Perkinsida</taxon>
        <taxon>Perkinsidae</taxon>
        <taxon>Perkinsus</taxon>
    </lineage>
</organism>
<evidence type="ECO:0000313" key="1">
    <source>
        <dbReference type="EMBL" id="EER16264.1"/>
    </source>
</evidence>
<dbReference type="EMBL" id="GG673069">
    <property type="protein sequence ID" value="EER16264.1"/>
    <property type="molecule type" value="Genomic_DNA"/>
</dbReference>
<proteinExistence type="predicted"/>
<keyword evidence="2" id="KW-1185">Reference proteome</keyword>
<dbReference type="Proteomes" id="UP000007800">
    <property type="component" value="Unassembled WGS sequence"/>
</dbReference>
<gene>
    <name evidence="1" type="ORF">Pmar_PMAR003728</name>
</gene>
<evidence type="ECO:0008006" key="3">
    <source>
        <dbReference type="Google" id="ProtNLM"/>
    </source>
</evidence>
<reference evidence="1 2" key="1">
    <citation type="submission" date="2008-07" db="EMBL/GenBank/DDBJ databases">
        <authorList>
            <person name="El-Sayed N."/>
            <person name="Caler E."/>
            <person name="Inman J."/>
            <person name="Amedeo P."/>
            <person name="Hass B."/>
            <person name="Wortman J."/>
        </authorList>
    </citation>
    <scope>NUCLEOTIDE SEQUENCE [LARGE SCALE GENOMIC DNA]</scope>
    <source>
        <strain evidence="2">ATCC 50983 / TXsc</strain>
    </source>
</reference>
<name>C5KI52_PERM5</name>
<dbReference type="GeneID" id="9061478"/>
<dbReference type="RefSeq" id="XP_002784468.1">
    <property type="nucleotide sequence ID" value="XM_002784422.1"/>
</dbReference>
<dbReference type="OrthoDB" id="433135at2759"/>
<protein>
    <recommendedName>
        <fullName evidence="3">F-box domain-containing protein</fullName>
    </recommendedName>
</protein>
<sequence>MVLGVDHLVADILAVQEAFSDDIPLELLDSVMDYIGPRKPQKLCRESRVRCQQCCDGSWWHRQVEAHKGHAFDPVRQLQYEIMEGSVVSKQGSCCQPVKVGDSTGHWGILACHKDRLYVGIDYDGADKSIKEVDVRSGRSRAAVKPEFKPTVFDVADRQEHGLRFSYLDPCQRNCVFVVDEGCEKERRISLPSVSGSVRFITPNVICASVSRHYELRLALVEIGDDDETPEYLDDFDLGVAGMYIRGMEISPCGHILQVRTREKTIEIGVHYA</sequence>
<accession>C5KI52</accession>
<dbReference type="InParanoid" id="C5KI52"/>